<dbReference type="InterPro" id="IPR036291">
    <property type="entry name" value="NAD(P)-bd_dom_sf"/>
</dbReference>
<dbReference type="Pfam" id="PF02598">
    <property type="entry name" value="Methyltrn_RNA_3"/>
    <property type="match status" value="2"/>
</dbReference>
<feature type="region of interest" description="Disordered" evidence="2">
    <location>
        <begin position="1"/>
        <end position="51"/>
    </location>
</feature>
<dbReference type="Gene3D" id="3.40.50.720">
    <property type="entry name" value="NAD(P)-binding Rossmann-like Domain"/>
    <property type="match status" value="1"/>
</dbReference>
<dbReference type="AlphaFoldDB" id="A0A4Y7J5T9"/>
<feature type="domain" description="NAD-dependent epimerase/dehydratase" evidence="3">
    <location>
        <begin position="349"/>
        <end position="559"/>
    </location>
</feature>
<dbReference type="InterPro" id="IPR001509">
    <property type="entry name" value="Epimerase_deHydtase"/>
</dbReference>
<dbReference type="Gene3D" id="2.40.50.140">
    <property type="entry name" value="Nucleic acid-binding proteins"/>
    <property type="match status" value="1"/>
</dbReference>
<proteinExistence type="inferred from homology"/>
<evidence type="ECO:0000313" key="4">
    <source>
        <dbReference type="EMBL" id="RZC55422.1"/>
    </source>
</evidence>
<dbReference type="SUPFAM" id="SSF75217">
    <property type="entry name" value="alpha/beta knot"/>
    <property type="match status" value="1"/>
</dbReference>
<name>A0A4Y7J5T9_PAPSO</name>
<keyword evidence="5" id="KW-1185">Reference proteome</keyword>
<dbReference type="InterPro" id="IPR003750">
    <property type="entry name" value="Put_MeTrfase-C9orf114-like"/>
</dbReference>
<dbReference type="SUPFAM" id="SSF51735">
    <property type="entry name" value="NAD(P)-binding Rossmann-fold domains"/>
    <property type="match status" value="1"/>
</dbReference>
<accession>A0A4Y7J5T9</accession>
<evidence type="ECO:0000313" key="5">
    <source>
        <dbReference type="Proteomes" id="UP000316621"/>
    </source>
</evidence>
<dbReference type="SUPFAM" id="SSF50249">
    <property type="entry name" value="Nucleic acid-binding proteins"/>
    <property type="match status" value="1"/>
</dbReference>
<protein>
    <recommendedName>
        <fullName evidence="3">NAD-dependent epimerase/dehydratase domain-containing protein</fullName>
    </recommendedName>
</protein>
<dbReference type="Pfam" id="PF01370">
    <property type="entry name" value="Epimerase"/>
    <property type="match status" value="1"/>
</dbReference>
<dbReference type="FunFam" id="3.40.50.720:FF:000321">
    <property type="entry name" value="Chloroplast stem-loop binding protein of 41 kDa a, chloroplastic"/>
    <property type="match status" value="1"/>
</dbReference>
<dbReference type="CDD" id="cd18086">
    <property type="entry name" value="HsC9orf114-like"/>
    <property type="match status" value="1"/>
</dbReference>
<dbReference type="Proteomes" id="UP000316621">
    <property type="component" value="Chromosome 3"/>
</dbReference>
<evidence type="ECO:0000259" key="3">
    <source>
        <dbReference type="Pfam" id="PF01370"/>
    </source>
</evidence>
<dbReference type="STRING" id="3469.A0A4Y7J5T9"/>
<dbReference type="EMBL" id="CM010717">
    <property type="protein sequence ID" value="RZC55422.1"/>
    <property type="molecule type" value="Genomic_DNA"/>
</dbReference>
<dbReference type="InterPro" id="IPR012340">
    <property type="entry name" value="NA-bd_OB-fold"/>
</dbReference>
<comment type="similarity">
    <text evidence="1">Belongs to the class IV-like SAM-binding methyltransferase superfamily.</text>
</comment>
<evidence type="ECO:0000256" key="1">
    <source>
        <dbReference type="ARBA" id="ARBA00009841"/>
    </source>
</evidence>
<dbReference type="Gramene" id="RZC55422">
    <property type="protein sequence ID" value="RZC55422"/>
    <property type="gene ID" value="C5167_014274"/>
</dbReference>
<sequence>MGKKRKNQAETLHQEEEDEKVELPANGEEAKKEEKKKKKKDKKKNEKERPTVTIALPGSIIDNTQSFELATRLAGQIARAATIFRVDEGLLPPLDAPHHLRKHEWGPYREGVTQKERGPNNTGTQVDVGLTKNVVVDQNLEPGIRVTVAMGTDRCLETDSLRKVVPPSTPREEGSYWGYKVRYAPNISSAFKDCPFEGGYDHKLGTSEHGVVLSSSELTIPTFRHLLIAFGGLAGLEECIEEDVNLKGKDAREIFDKYLNICPHQVSSASLSSPALNLASPTLSSRPRISLPSSLFSFSHSSSLSSSLSISPSFGISPVYLKTQSIASSFTVNASAEKKNVLIVNTNGGGHSIIGFYFAKELLSSGHDVTVLTVGDEGSDKMKKPPFNRFSEIVSAGGKTVWGNPADVGKIVAGDAFDVVLDNNGKDLDTVRPVVDWAKSAGVKQFLFISSAGIYKATVEPPHVEGDAVKADAGHVAVEKYIGETFSSWASFRPQYMIGSGNNKDCEEWFFDRIVRNRPVPIPGSGMQLTNISHARDLSSMLTAAVENPAAASGNIFNCVSDRAVTLDGMAKLCAQAADLPVEIVHYDPKAVGVDAKKAFPFRNMHFYAEPRAAKELLGWSSSTKLPEDLKERFEEYVKIGRDKKEMKFELDDKILDALKVAVAV</sequence>
<organism evidence="4 5">
    <name type="scientific">Papaver somniferum</name>
    <name type="common">Opium poppy</name>
    <dbReference type="NCBI Taxonomy" id="3469"/>
    <lineage>
        <taxon>Eukaryota</taxon>
        <taxon>Viridiplantae</taxon>
        <taxon>Streptophyta</taxon>
        <taxon>Embryophyta</taxon>
        <taxon>Tracheophyta</taxon>
        <taxon>Spermatophyta</taxon>
        <taxon>Magnoliopsida</taxon>
        <taxon>Ranunculales</taxon>
        <taxon>Papaveraceae</taxon>
        <taxon>Papaveroideae</taxon>
        <taxon>Papaver</taxon>
    </lineage>
</organism>
<dbReference type="Gene3D" id="3.40.1280.10">
    <property type="match status" value="2"/>
</dbReference>
<evidence type="ECO:0000256" key="2">
    <source>
        <dbReference type="SAM" id="MobiDB-lite"/>
    </source>
</evidence>
<dbReference type="InterPro" id="IPR029026">
    <property type="entry name" value="tRNA_m1G_MTases_N"/>
</dbReference>
<dbReference type="PANTHER" id="PTHR12150">
    <property type="entry name" value="CLASS IV SAM-BINDING METHYLTRANSFERASE-RELATED"/>
    <property type="match status" value="1"/>
</dbReference>
<reference evidence="4 5" key="1">
    <citation type="journal article" date="2018" name="Science">
        <title>The opium poppy genome and morphinan production.</title>
        <authorList>
            <person name="Guo L."/>
            <person name="Winzer T."/>
            <person name="Yang X."/>
            <person name="Li Y."/>
            <person name="Ning Z."/>
            <person name="He Z."/>
            <person name="Teodor R."/>
            <person name="Lu Y."/>
            <person name="Bowser T.A."/>
            <person name="Graham I.A."/>
            <person name="Ye K."/>
        </authorList>
    </citation>
    <scope>NUCLEOTIDE SEQUENCE [LARGE SCALE GENOMIC DNA]</scope>
    <source>
        <strain evidence="5">cv. HN1</strain>
        <tissue evidence="4">Leaves</tissue>
    </source>
</reference>
<dbReference type="PANTHER" id="PTHR12150:SF13">
    <property type="entry name" value="METHYLTRANSFERASE C9ORF114-RELATED"/>
    <property type="match status" value="1"/>
</dbReference>
<dbReference type="InterPro" id="IPR029028">
    <property type="entry name" value="Alpha/beta_knot_MTases"/>
</dbReference>
<gene>
    <name evidence="4" type="ORF">C5167_014274</name>
</gene>